<name>A0A848B3I5_9BACT</name>
<evidence type="ECO:0000313" key="2">
    <source>
        <dbReference type="Proteomes" id="UP000576225"/>
    </source>
</evidence>
<protein>
    <submittedName>
        <fullName evidence="1">Uncharacterized protein</fullName>
    </submittedName>
</protein>
<accession>A0A848B3I5</accession>
<dbReference type="EMBL" id="JABAEW010000107">
    <property type="protein sequence ID" value="NMD89343.1"/>
    <property type="molecule type" value="Genomic_DNA"/>
</dbReference>
<evidence type="ECO:0000313" key="1">
    <source>
        <dbReference type="EMBL" id="NMD89343.1"/>
    </source>
</evidence>
<comment type="caution">
    <text evidence="1">The sequence shown here is derived from an EMBL/GenBank/DDBJ whole genome shotgun (WGS) entry which is preliminary data.</text>
</comment>
<dbReference type="Proteomes" id="UP000576225">
    <property type="component" value="Unassembled WGS sequence"/>
</dbReference>
<gene>
    <name evidence="1" type="ORF">HF882_22410</name>
</gene>
<proteinExistence type="predicted"/>
<dbReference type="RefSeq" id="WP_168964246.1">
    <property type="nucleotide sequence ID" value="NZ_JABAEW010000107.1"/>
</dbReference>
<reference evidence="1 2" key="1">
    <citation type="submission" date="2020-04" db="EMBL/GenBank/DDBJ databases">
        <authorList>
            <person name="Hitch T.C.A."/>
            <person name="Wylensek D."/>
            <person name="Clavel T."/>
        </authorList>
    </citation>
    <scope>NUCLEOTIDE SEQUENCE [LARGE SCALE GENOMIC DNA]</scope>
    <source>
        <strain evidence="1 2">COR2-253-APC-1A</strain>
    </source>
</reference>
<organism evidence="1 2">
    <name type="scientific">Victivallis vadensis</name>
    <dbReference type="NCBI Taxonomy" id="172901"/>
    <lineage>
        <taxon>Bacteria</taxon>
        <taxon>Pseudomonadati</taxon>
        <taxon>Lentisphaerota</taxon>
        <taxon>Lentisphaeria</taxon>
        <taxon>Victivallales</taxon>
        <taxon>Victivallaceae</taxon>
        <taxon>Victivallis</taxon>
    </lineage>
</organism>
<dbReference type="AlphaFoldDB" id="A0A848B3I5"/>
<sequence>MEGNSNKKVWKFGSRWSENGTYDSCIADTVFNRYNIAFSYTHAVLDANAGDLIALANGWTIVAIGEILSQPDEIKNLSIKPTPQDQKNYFDDENVCGCIVHYYWLSPEDRFEYCRRGKFCHAPQIADRVNSLFKKYNALNNSNM</sequence>